<evidence type="ECO:0000313" key="4">
    <source>
        <dbReference type="EMBL" id="KQK16205.2"/>
    </source>
</evidence>
<reference evidence="4 5" key="1">
    <citation type="journal article" date="2010" name="Nature">
        <title>Genome sequencing and analysis of the model grass Brachypodium distachyon.</title>
        <authorList>
            <consortium name="International Brachypodium Initiative"/>
        </authorList>
    </citation>
    <scope>NUCLEOTIDE SEQUENCE [LARGE SCALE GENOMIC DNA]</scope>
    <source>
        <strain evidence="4 5">Bd21</strain>
    </source>
</reference>
<dbReference type="OrthoDB" id="10250354at2759"/>
<dbReference type="EMBL" id="CM000880">
    <property type="protein sequence ID" value="KQK16205.2"/>
    <property type="molecule type" value="Genomic_DNA"/>
</dbReference>
<evidence type="ECO:0000259" key="3">
    <source>
        <dbReference type="Pfam" id="PF11926"/>
    </source>
</evidence>
<evidence type="ECO:0000313" key="5">
    <source>
        <dbReference type="EnsemblPlants" id="KQK16205"/>
    </source>
</evidence>
<evidence type="ECO:0000256" key="2">
    <source>
        <dbReference type="SAM" id="Phobius"/>
    </source>
</evidence>
<keyword evidence="2" id="KW-0472">Membrane</keyword>
<dbReference type="Pfam" id="PF11926">
    <property type="entry name" value="DUF3444"/>
    <property type="match status" value="2"/>
</dbReference>
<proteinExistence type="predicted"/>
<feature type="domain" description="DUF3444" evidence="3">
    <location>
        <begin position="428"/>
        <end position="478"/>
    </location>
</feature>
<accession>A0A0Q3H0M0</accession>
<dbReference type="PANTHER" id="PTHR45089">
    <property type="entry name" value="DNAJ HEAT SHOCK AMINO-TERMINAL DOMAIN PROTEIN-RELATED"/>
    <property type="match status" value="1"/>
</dbReference>
<dbReference type="STRING" id="15368.A0A0Q3H0M0"/>
<keyword evidence="2" id="KW-1133">Transmembrane helix</keyword>
<reference evidence="5" key="3">
    <citation type="submission" date="2018-08" db="UniProtKB">
        <authorList>
            <consortium name="EnsemblPlants"/>
        </authorList>
    </citation>
    <scope>IDENTIFICATION</scope>
    <source>
        <strain evidence="5">cv. Bd21</strain>
    </source>
</reference>
<keyword evidence="6" id="KW-1185">Reference proteome</keyword>
<feature type="transmembrane region" description="Helical" evidence="2">
    <location>
        <begin position="62"/>
        <end position="87"/>
    </location>
</feature>
<feature type="domain" description="DUF3444" evidence="3">
    <location>
        <begin position="83"/>
        <end position="264"/>
    </location>
</feature>
<dbReference type="AlphaFoldDB" id="A0A0Q3H0M0"/>
<keyword evidence="2" id="KW-0812">Transmembrane</keyword>
<sequence>MPHTALCRSTTVFGRRARGRTSPAGCPSFPDQLPRVRGNPPLEQRSVERPGGVDLVLGQPCLIGWILLIVCVSLLLVSLCLGVWALYSEKDKFPNNYAFIEKVDLKHNEVQARWLEICHDGEVEKRSMKEDQTVGCGNFRISSFRSVMTCTDTKPFSHPVHAIFTGRRNSYEIYPRKGEVWALLKGWEIHWSSAADFSKNYKYEVVQVLSDFTTGTSINVMPLVKIKVFVSLFMQSKEANPYLIPPDDTIWFSHCIPYHLMNASESEGIPEGALELDPAALPLNLEEALACVLPESSSVKGQEFDANYAGTIGGNDSRNGSLRVGVQHATCVNPRIFTEIAVEKNRHQNTPPAPDATDVDEEPNDFIQAEVECPSNRRELEFNSVSNNGLDQNADDASYGFANGLSREKEKIFNSVSNNGDDASYGDTIICADSEFFDFYQLRDEKQFRAKQIWAVYDSQGCMPRFYARITKVSMTPFGWNLIPQIKQRWHGLTGIYLLLVGISRLEVLEELKKLVCSAKLFLCAKQNKNRI</sequence>
<protein>
    <recommendedName>
        <fullName evidence="3">DUF3444 domain-containing protein</fullName>
    </recommendedName>
</protein>
<evidence type="ECO:0000313" key="6">
    <source>
        <dbReference type="Proteomes" id="UP000008810"/>
    </source>
</evidence>
<dbReference type="PANTHER" id="PTHR45089:SF61">
    <property type="entry name" value="OS06G0535300 PROTEIN"/>
    <property type="match status" value="1"/>
</dbReference>
<gene>
    <name evidence="4" type="ORF">BRADI_1g27388v3</name>
</gene>
<name>A0A0Q3H0M0_BRADI</name>
<dbReference type="Gramene" id="KQK16205">
    <property type="protein sequence ID" value="KQK16205"/>
    <property type="gene ID" value="BRADI_1g27388v3"/>
</dbReference>
<evidence type="ECO:0000256" key="1">
    <source>
        <dbReference type="SAM" id="MobiDB-lite"/>
    </source>
</evidence>
<feature type="region of interest" description="Disordered" evidence="1">
    <location>
        <begin position="16"/>
        <end position="45"/>
    </location>
</feature>
<dbReference type="InterPro" id="IPR024593">
    <property type="entry name" value="DUF3444"/>
</dbReference>
<dbReference type="EnsemblPlants" id="KQK16205">
    <property type="protein sequence ID" value="KQK16205"/>
    <property type="gene ID" value="BRADI_1g27388v3"/>
</dbReference>
<dbReference type="Proteomes" id="UP000008810">
    <property type="component" value="Chromosome 1"/>
</dbReference>
<reference evidence="4" key="2">
    <citation type="submission" date="2017-06" db="EMBL/GenBank/DDBJ databases">
        <title>WGS assembly of Brachypodium distachyon.</title>
        <authorList>
            <consortium name="The International Brachypodium Initiative"/>
            <person name="Lucas S."/>
            <person name="Harmon-Smith M."/>
            <person name="Lail K."/>
            <person name="Tice H."/>
            <person name="Grimwood J."/>
            <person name="Bruce D."/>
            <person name="Barry K."/>
            <person name="Shu S."/>
            <person name="Lindquist E."/>
            <person name="Wang M."/>
            <person name="Pitluck S."/>
            <person name="Vogel J.P."/>
            <person name="Garvin D.F."/>
            <person name="Mockler T.C."/>
            <person name="Schmutz J."/>
            <person name="Rokhsar D."/>
            <person name="Bevan M.W."/>
        </authorList>
    </citation>
    <scope>NUCLEOTIDE SEQUENCE</scope>
    <source>
        <strain evidence="4">Bd21</strain>
    </source>
</reference>
<dbReference type="InParanoid" id="A0A0Q3H0M0"/>
<organism evidence="4">
    <name type="scientific">Brachypodium distachyon</name>
    <name type="common">Purple false brome</name>
    <name type="synonym">Trachynia distachya</name>
    <dbReference type="NCBI Taxonomy" id="15368"/>
    <lineage>
        <taxon>Eukaryota</taxon>
        <taxon>Viridiplantae</taxon>
        <taxon>Streptophyta</taxon>
        <taxon>Embryophyta</taxon>
        <taxon>Tracheophyta</taxon>
        <taxon>Spermatophyta</taxon>
        <taxon>Magnoliopsida</taxon>
        <taxon>Liliopsida</taxon>
        <taxon>Poales</taxon>
        <taxon>Poaceae</taxon>
        <taxon>BOP clade</taxon>
        <taxon>Pooideae</taxon>
        <taxon>Stipodae</taxon>
        <taxon>Brachypodieae</taxon>
        <taxon>Brachypodium</taxon>
    </lineage>
</organism>